<proteinExistence type="predicted"/>
<dbReference type="EMBL" id="BPLR01013413">
    <property type="protein sequence ID" value="GIY61004.1"/>
    <property type="molecule type" value="Genomic_DNA"/>
</dbReference>
<organism evidence="1 2">
    <name type="scientific">Caerostris extrusa</name>
    <name type="common">Bark spider</name>
    <name type="synonym">Caerostris bankana</name>
    <dbReference type="NCBI Taxonomy" id="172846"/>
    <lineage>
        <taxon>Eukaryota</taxon>
        <taxon>Metazoa</taxon>
        <taxon>Ecdysozoa</taxon>
        <taxon>Arthropoda</taxon>
        <taxon>Chelicerata</taxon>
        <taxon>Arachnida</taxon>
        <taxon>Araneae</taxon>
        <taxon>Araneomorphae</taxon>
        <taxon>Entelegynae</taxon>
        <taxon>Araneoidea</taxon>
        <taxon>Araneidae</taxon>
        <taxon>Caerostris</taxon>
    </lineage>
</organism>
<evidence type="ECO:0000313" key="2">
    <source>
        <dbReference type="Proteomes" id="UP001054945"/>
    </source>
</evidence>
<sequence>MGKICSAYSGEISPLQGERCKHGRWKKFFIKMNLVNTASDYANIFSQERKPTFDINNLAQLRKRRESFIQNAPISSAFLYSITREEWRRSSLLILVKIRHFKVKYVNMEGGKVFHQCEIGE</sequence>
<evidence type="ECO:0000313" key="1">
    <source>
        <dbReference type="EMBL" id="GIY61004.1"/>
    </source>
</evidence>
<gene>
    <name evidence="1" type="ORF">CEXT_368111</name>
</gene>
<name>A0AAV4UTH3_CAEEX</name>
<protein>
    <submittedName>
        <fullName evidence="1">Uncharacterized protein</fullName>
    </submittedName>
</protein>
<reference evidence="1 2" key="1">
    <citation type="submission" date="2021-06" db="EMBL/GenBank/DDBJ databases">
        <title>Caerostris extrusa draft genome.</title>
        <authorList>
            <person name="Kono N."/>
            <person name="Arakawa K."/>
        </authorList>
    </citation>
    <scope>NUCLEOTIDE SEQUENCE [LARGE SCALE GENOMIC DNA]</scope>
</reference>
<accession>A0AAV4UTH3</accession>
<dbReference type="AlphaFoldDB" id="A0AAV4UTH3"/>
<keyword evidence="2" id="KW-1185">Reference proteome</keyword>
<dbReference type="Proteomes" id="UP001054945">
    <property type="component" value="Unassembled WGS sequence"/>
</dbReference>
<comment type="caution">
    <text evidence="1">The sequence shown here is derived from an EMBL/GenBank/DDBJ whole genome shotgun (WGS) entry which is preliminary data.</text>
</comment>